<evidence type="ECO:0008006" key="4">
    <source>
        <dbReference type="Google" id="ProtNLM"/>
    </source>
</evidence>
<organism evidence="2 3">
    <name type="scientific">Neocucurbitaria cava</name>
    <dbReference type="NCBI Taxonomy" id="798079"/>
    <lineage>
        <taxon>Eukaryota</taxon>
        <taxon>Fungi</taxon>
        <taxon>Dikarya</taxon>
        <taxon>Ascomycota</taxon>
        <taxon>Pezizomycotina</taxon>
        <taxon>Dothideomycetes</taxon>
        <taxon>Pleosporomycetidae</taxon>
        <taxon>Pleosporales</taxon>
        <taxon>Pleosporineae</taxon>
        <taxon>Cucurbitariaceae</taxon>
        <taxon>Neocucurbitaria</taxon>
    </lineage>
</organism>
<keyword evidence="3" id="KW-1185">Reference proteome</keyword>
<evidence type="ECO:0000256" key="1">
    <source>
        <dbReference type="SAM" id="MobiDB-lite"/>
    </source>
</evidence>
<reference evidence="2" key="1">
    <citation type="submission" date="2022-10" db="EMBL/GenBank/DDBJ databases">
        <title>Tapping the CABI collections for fungal endophytes: first genome assemblies for Collariella, Neodidymelliopsis, Ascochyta clinopodiicola, Didymella pomorum, Didymosphaeria variabile, Neocosmospora piperis and Neocucurbitaria cava.</title>
        <authorList>
            <person name="Hill R."/>
        </authorList>
    </citation>
    <scope>NUCLEOTIDE SEQUENCE</scope>
    <source>
        <strain evidence="2">IMI 356814</strain>
    </source>
</reference>
<protein>
    <recommendedName>
        <fullName evidence="4">F-box domain-containing protein</fullName>
    </recommendedName>
</protein>
<dbReference type="Gene3D" id="3.80.10.10">
    <property type="entry name" value="Ribonuclease Inhibitor"/>
    <property type="match status" value="1"/>
</dbReference>
<dbReference type="AlphaFoldDB" id="A0A9W8Y7Q7"/>
<evidence type="ECO:0000313" key="3">
    <source>
        <dbReference type="Proteomes" id="UP001140560"/>
    </source>
</evidence>
<dbReference type="Proteomes" id="UP001140560">
    <property type="component" value="Unassembled WGS sequence"/>
</dbReference>
<evidence type="ECO:0000313" key="2">
    <source>
        <dbReference type="EMBL" id="KAJ4369990.1"/>
    </source>
</evidence>
<dbReference type="OrthoDB" id="3682270at2759"/>
<dbReference type="SUPFAM" id="SSF52047">
    <property type="entry name" value="RNI-like"/>
    <property type="match status" value="1"/>
</dbReference>
<dbReference type="InterPro" id="IPR032675">
    <property type="entry name" value="LRR_dom_sf"/>
</dbReference>
<feature type="region of interest" description="Disordered" evidence="1">
    <location>
        <begin position="448"/>
        <end position="474"/>
    </location>
</feature>
<name>A0A9W8Y7Q7_9PLEO</name>
<gene>
    <name evidence="2" type="ORF">N0V83_005754</name>
</gene>
<proteinExistence type="predicted"/>
<sequence>MASLQQRSHLDRLPNELKLLIIENTRKRVDWKDLSLVSRGWALLVLPLLWDTFKGDLTWEVTRDRRLLADPTSNIAKYVRHLDIQDRSFLGSNLPTCLFAAIPKGQLRSFRCRKGASCIDNLDIMLSSHPGLTELSVAGDQRHYALKLSRLYLGELDFPGAFDNLSQQFDVLALEELTLDGIYGVTGLLTSMAAKFATGKPVLKKLRILTVCDRGTDAFSRSLRSLLESFQGLHQLYVECCDSSRLDVIGIGNHGATLKNLLIVNGGFVRTDASRCITAADVHHIVRTCPNLEQVCLNLYENDRTEVDPALYSLATLPRLEVLRLTNAPEYRKLHHWPNHFDRENIKLRRDVRRLDLQLRADDVMERFDNSVSNIKLLALSPLEDVGEIEVDEDGHTWPNYFYRPASDEGVDVEDSNTDVEEDVKVKPKRNRQRELAAALSAARVVSSDNELSQTSKRRNMSKRNTIQKMRGLI</sequence>
<accession>A0A9W8Y7Q7</accession>
<dbReference type="EMBL" id="JAPEUY010000009">
    <property type="protein sequence ID" value="KAJ4369990.1"/>
    <property type="molecule type" value="Genomic_DNA"/>
</dbReference>
<comment type="caution">
    <text evidence="2">The sequence shown here is derived from an EMBL/GenBank/DDBJ whole genome shotgun (WGS) entry which is preliminary data.</text>
</comment>